<evidence type="ECO:0000313" key="4">
    <source>
        <dbReference type="Proteomes" id="UP000053095"/>
    </source>
</evidence>
<dbReference type="PROSITE" id="PS50879">
    <property type="entry name" value="RNASE_H_1"/>
    <property type="match status" value="1"/>
</dbReference>
<evidence type="ECO:0000313" key="3">
    <source>
        <dbReference type="EMBL" id="GAM42235.1"/>
    </source>
</evidence>
<dbReference type="AlphaFoldDB" id="A0A478ECG1"/>
<dbReference type="SUPFAM" id="SSF53098">
    <property type="entry name" value="Ribonuclease H-like"/>
    <property type="match status" value="1"/>
</dbReference>
<dbReference type="GO" id="GO:0004523">
    <property type="term" value="F:RNA-DNA hybrid ribonuclease activity"/>
    <property type="evidence" value="ECO:0007669"/>
    <property type="project" value="InterPro"/>
</dbReference>
<accession>A0A478ECG1</accession>
<feature type="domain" description="RNase H type-1" evidence="2">
    <location>
        <begin position="41"/>
        <end position="185"/>
    </location>
</feature>
<dbReference type="CDD" id="cd09276">
    <property type="entry name" value="Rnase_HI_RT_non_LTR"/>
    <property type="match status" value="1"/>
</dbReference>
<dbReference type="EMBL" id="DF933840">
    <property type="protein sequence ID" value="GAM42235.1"/>
    <property type="molecule type" value="Genomic_DNA"/>
</dbReference>
<name>A0A478ECG1_TALPI</name>
<reference evidence="4" key="1">
    <citation type="journal article" date="2015" name="Genome Announc.">
        <title>Draft genome sequence of Talaromyces cellulolyticus strain Y-94, a source of lignocellulosic biomass-degrading enzymes.</title>
        <authorList>
            <person name="Fujii T."/>
            <person name="Koike H."/>
            <person name="Sawayama S."/>
            <person name="Yano S."/>
            <person name="Inoue H."/>
        </authorList>
    </citation>
    <scope>NUCLEOTIDE SEQUENCE [LARGE SCALE GENOMIC DNA]</scope>
    <source>
        <strain evidence="4">Y-94</strain>
    </source>
</reference>
<evidence type="ECO:0000259" key="2">
    <source>
        <dbReference type="PROSITE" id="PS50879"/>
    </source>
</evidence>
<proteinExistence type="predicted"/>
<dbReference type="GO" id="GO:0003676">
    <property type="term" value="F:nucleic acid binding"/>
    <property type="evidence" value="ECO:0007669"/>
    <property type="project" value="InterPro"/>
</dbReference>
<protein>
    <recommendedName>
        <fullName evidence="2">RNase H type-1 domain-containing protein</fullName>
    </recommendedName>
</protein>
<dbReference type="Proteomes" id="UP000053095">
    <property type="component" value="Unassembled WGS sequence"/>
</dbReference>
<evidence type="ECO:0000256" key="1">
    <source>
        <dbReference type="SAM" id="MobiDB-lite"/>
    </source>
</evidence>
<gene>
    <name evidence="3" type="ORF">TCE0_044r16011</name>
</gene>
<dbReference type="InterPro" id="IPR002156">
    <property type="entry name" value="RNaseH_domain"/>
</dbReference>
<dbReference type="InterPro" id="IPR036397">
    <property type="entry name" value="RNaseH_sf"/>
</dbReference>
<feature type="region of interest" description="Disordered" evidence="1">
    <location>
        <begin position="1"/>
        <end position="22"/>
    </location>
</feature>
<sequence>MRIRTTPLHDDMATTETKRDPQPVRINESAEEAVKEHDATEPGTLRIYTDRRGINGHVGAAAVTSAPTANGIFAKRTQYMGTSCTSTVYAAELRGLALALQIILDTPPACAPPNKRAVIFTDNQAAIQAIRNSEHPSGQYILVEAVQALDEARSQGWEVRFQRIPAHIGVPGNEVAGVDPNARASAEPPPEPDSLRTLTATTKSTIRRAMRNEWDLAWEKCKHGRELFSLGMRTSKIGLRAYLHPINKADIDHRRYDTSCSNAGTGWKKGICRPRYSNTHSEDE</sequence>
<dbReference type="InterPro" id="IPR012337">
    <property type="entry name" value="RNaseH-like_sf"/>
</dbReference>
<feature type="compositionally biased region" description="Basic and acidic residues" evidence="1">
    <location>
        <begin position="7"/>
        <end position="22"/>
    </location>
</feature>
<organism evidence="3 4">
    <name type="scientific">Talaromyces pinophilus</name>
    <name type="common">Penicillium pinophilum</name>
    <dbReference type="NCBI Taxonomy" id="128442"/>
    <lineage>
        <taxon>Eukaryota</taxon>
        <taxon>Fungi</taxon>
        <taxon>Dikarya</taxon>
        <taxon>Ascomycota</taxon>
        <taxon>Pezizomycotina</taxon>
        <taxon>Eurotiomycetes</taxon>
        <taxon>Eurotiomycetidae</taxon>
        <taxon>Eurotiales</taxon>
        <taxon>Trichocomaceae</taxon>
        <taxon>Talaromyces</taxon>
        <taxon>Talaromyces sect. Talaromyces</taxon>
    </lineage>
</organism>
<keyword evidence="4" id="KW-1185">Reference proteome</keyword>
<dbReference type="Gene3D" id="3.30.420.10">
    <property type="entry name" value="Ribonuclease H-like superfamily/Ribonuclease H"/>
    <property type="match status" value="1"/>
</dbReference>